<dbReference type="AlphaFoldDB" id="A0A803MQQ8"/>
<evidence type="ECO:0000313" key="1">
    <source>
        <dbReference type="EnsemblPlants" id="AUR62033609-RA:cds"/>
    </source>
</evidence>
<accession>A0A803MQQ8</accession>
<evidence type="ECO:0000313" key="2">
    <source>
        <dbReference type="Proteomes" id="UP000596660"/>
    </source>
</evidence>
<dbReference type="Gramene" id="AUR62033609-RA">
    <property type="protein sequence ID" value="AUR62033609-RA:cds"/>
    <property type="gene ID" value="AUR62033609"/>
</dbReference>
<protein>
    <submittedName>
        <fullName evidence="1">Uncharacterized protein</fullName>
    </submittedName>
</protein>
<reference evidence="1" key="1">
    <citation type="journal article" date="2017" name="Nature">
        <title>The genome of Chenopodium quinoa.</title>
        <authorList>
            <person name="Jarvis D.E."/>
            <person name="Ho Y.S."/>
            <person name="Lightfoot D.J."/>
            <person name="Schmoeckel S.M."/>
            <person name="Li B."/>
            <person name="Borm T.J.A."/>
            <person name="Ohyanagi H."/>
            <person name="Mineta K."/>
            <person name="Michell C.T."/>
            <person name="Saber N."/>
            <person name="Kharbatia N.M."/>
            <person name="Rupper R.R."/>
            <person name="Sharp A.R."/>
            <person name="Dally N."/>
            <person name="Boughton B.A."/>
            <person name="Woo Y.H."/>
            <person name="Gao G."/>
            <person name="Schijlen E.G.W.M."/>
            <person name="Guo X."/>
            <person name="Momin A.A."/>
            <person name="Negrao S."/>
            <person name="Al-Babili S."/>
            <person name="Gehring C."/>
            <person name="Roessner U."/>
            <person name="Jung C."/>
            <person name="Murphy K."/>
            <person name="Arold S.T."/>
            <person name="Gojobori T."/>
            <person name="van der Linden C.G."/>
            <person name="van Loo E.N."/>
            <person name="Jellen E.N."/>
            <person name="Maughan P.J."/>
            <person name="Tester M."/>
        </authorList>
    </citation>
    <scope>NUCLEOTIDE SEQUENCE [LARGE SCALE GENOMIC DNA]</scope>
    <source>
        <strain evidence="1">cv. PI 614886</strain>
    </source>
</reference>
<dbReference type="EnsemblPlants" id="AUR62033609-RA">
    <property type="protein sequence ID" value="AUR62033609-RA:cds"/>
    <property type="gene ID" value="AUR62033609"/>
</dbReference>
<reference evidence="1" key="2">
    <citation type="submission" date="2021-03" db="UniProtKB">
        <authorList>
            <consortium name="EnsemblPlants"/>
        </authorList>
    </citation>
    <scope>IDENTIFICATION</scope>
</reference>
<proteinExistence type="predicted"/>
<name>A0A803MQQ8_CHEQI</name>
<sequence length="265" mass="29779">MANISGLVSIRVPYKHLKQAAESYELAMVADEVPDVGGHETRKVSISFSRLLHQVVEYLKLPLPAYYLADVGKNAVKVVMETDPGLGPDVYEGGQAATVRESREQAAENVVHSLRMEFSIQVEDLTAKKINRLERAEFLCQMKRIKLEAMERGVGQVPVKWPAVPDHKRRKKFVCIDYMDVLHTLSLETKLLLEWSFFNVVRADSKATKQDAARKAVDFIRTAYNLDIVDLNYGNGIYAGIKCSLARESYLAAKERMLGIHGALQ</sequence>
<organism evidence="1 2">
    <name type="scientific">Chenopodium quinoa</name>
    <name type="common">Quinoa</name>
    <dbReference type="NCBI Taxonomy" id="63459"/>
    <lineage>
        <taxon>Eukaryota</taxon>
        <taxon>Viridiplantae</taxon>
        <taxon>Streptophyta</taxon>
        <taxon>Embryophyta</taxon>
        <taxon>Tracheophyta</taxon>
        <taxon>Spermatophyta</taxon>
        <taxon>Magnoliopsida</taxon>
        <taxon>eudicotyledons</taxon>
        <taxon>Gunneridae</taxon>
        <taxon>Pentapetalae</taxon>
        <taxon>Caryophyllales</taxon>
        <taxon>Chenopodiaceae</taxon>
        <taxon>Chenopodioideae</taxon>
        <taxon>Atripliceae</taxon>
        <taxon>Chenopodium</taxon>
    </lineage>
</organism>
<keyword evidence="2" id="KW-1185">Reference proteome</keyword>
<dbReference type="Proteomes" id="UP000596660">
    <property type="component" value="Unplaced"/>
</dbReference>